<dbReference type="Pfam" id="PF13649">
    <property type="entry name" value="Methyltransf_25"/>
    <property type="match status" value="1"/>
</dbReference>
<dbReference type="CDD" id="cd02440">
    <property type="entry name" value="AdoMet_MTases"/>
    <property type="match status" value="1"/>
</dbReference>
<dbReference type="GO" id="GO:0008168">
    <property type="term" value="F:methyltransferase activity"/>
    <property type="evidence" value="ECO:0007669"/>
    <property type="project" value="UniProtKB-KW"/>
</dbReference>
<dbReference type="RefSeq" id="WP_064440521.1">
    <property type="nucleotide sequence ID" value="NZ_BDDI01000008.1"/>
</dbReference>
<protein>
    <submittedName>
        <fullName evidence="4">SAM-dependent methyltransferase</fullName>
    </submittedName>
</protein>
<keyword evidence="2 4" id="KW-0808">Transferase</keyword>
<dbReference type="AlphaFoldDB" id="A0A839RR82"/>
<gene>
    <name evidence="4" type="ORF">FHU29_003075</name>
</gene>
<sequence length="241" mass="27411">MSWLRSKDSRRDSVIASPNIWKWPDTYEVENHAQDADGAIWSELAVIAPWIGRDVVDVGCGTGFHLPRFAETARSVIGVEPYSPLLEHARNRIAEFDHVNVLQGEAARLPLESRSADLLHARTAYFFGPGCEPGIQEALRVLRHGGILTIVDLDATAFPYGAWMCDDLPKYQPLLVEDFFRRQGFSLRRVDTRWVFPTRALLDEVLAIEFSPRVAARARRETTGVTLDVRYRIHWLRNTLS</sequence>
<keyword evidence="5" id="KW-1185">Reference proteome</keyword>
<dbReference type="InterPro" id="IPR041698">
    <property type="entry name" value="Methyltransf_25"/>
</dbReference>
<dbReference type="InterPro" id="IPR051052">
    <property type="entry name" value="Diverse_substrate_MTase"/>
</dbReference>
<dbReference type="InterPro" id="IPR029063">
    <property type="entry name" value="SAM-dependent_MTases_sf"/>
</dbReference>
<dbReference type="PANTHER" id="PTHR44942">
    <property type="entry name" value="METHYLTRANSF_11 DOMAIN-CONTAINING PROTEIN"/>
    <property type="match status" value="1"/>
</dbReference>
<proteinExistence type="predicted"/>
<organism evidence="4 5">
    <name type="scientific">Hoyosella altamirensis</name>
    <dbReference type="NCBI Taxonomy" id="616997"/>
    <lineage>
        <taxon>Bacteria</taxon>
        <taxon>Bacillati</taxon>
        <taxon>Actinomycetota</taxon>
        <taxon>Actinomycetes</taxon>
        <taxon>Mycobacteriales</taxon>
        <taxon>Hoyosellaceae</taxon>
        <taxon>Hoyosella</taxon>
    </lineage>
</organism>
<evidence type="ECO:0000259" key="3">
    <source>
        <dbReference type="Pfam" id="PF13649"/>
    </source>
</evidence>
<dbReference type="SUPFAM" id="SSF53335">
    <property type="entry name" value="S-adenosyl-L-methionine-dependent methyltransferases"/>
    <property type="match status" value="1"/>
</dbReference>
<dbReference type="OrthoDB" id="6064711at2"/>
<dbReference type="Proteomes" id="UP000567922">
    <property type="component" value="Unassembled WGS sequence"/>
</dbReference>
<dbReference type="Gene3D" id="3.40.50.150">
    <property type="entry name" value="Vaccinia Virus protein VP39"/>
    <property type="match status" value="1"/>
</dbReference>
<evidence type="ECO:0000313" key="4">
    <source>
        <dbReference type="EMBL" id="MBB3038606.1"/>
    </source>
</evidence>
<keyword evidence="1 4" id="KW-0489">Methyltransferase</keyword>
<comment type="caution">
    <text evidence="4">The sequence shown here is derived from an EMBL/GenBank/DDBJ whole genome shotgun (WGS) entry which is preliminary data.</text>
</comment>
<evidence type="ECO:0000256" key="1">
    <source>
        <dbReference type="ARBA" id="ARBA00022603"/>
    </source>
</evidence>
<dbReference type="GO" id="GO:0032259">
    <property type="term" value="P:methylation"/>
    <property type="evidence" value="ECO:0007669"/>
    <property type="project" value="UniProtKB-KW"/>
</dbReference>
<reference evidence="4 5" key="1">
    <citation type="submission" date="2020-08" db="EMBL/GenBank/DDBJ databases">
        <title>Sequencing the genomes of 1000 actinobacteria strains.</title>
        <authorList>
            <person name="Klenk H.-P."/>
        </authorList>
    </citation>
    <scope>NUCLEOTIDE SEQUENCE [LARGE SCALE GENOMIC DNA]</scope>
    <source>
        <strain evidence="4 5">DSM 45258</strain>
    </source>
</reference>
<dbReference type="PANTHER" id="PTHR44942:SF4">
    <property type="entry name" value="METHYLTRANSFERASE TYPE 11 DOMAIN-CONTAINING PROTEIN"/>
    <property type="match status" value="1"/>
</dbReference>
<evidence type="ECO:0000256" key="2">
    <source>
        <dbReference type="ARBA" id="ARBA00022679"/>
    </source>
</evidence>
<dbReference type="EMBL" id="JACHWS010000003">
    <property type="protein sequence ID" value="MBB3038606.1"/>
    <property type="molecule type" value="Genomic_DNA"/>
</dbReference>
<name>A0A839RR82_9ACTN</name>
<evidence type="ECO:0000313" key="5">
    <source>
        <dbReference type="Proteomes" id="UP000567922"/>
    </source>
</evidence>
<feature type="domain" description="Methyltransferase" evidence="3">
    <location>
        <begin position="55"/>
        <end position="146"/>
    </location>
</feature>
<accession>A0A839RR82</accession>